<dbReference type="Proteomes" id="UP000249819">
    <property type="component" value="Unassembled WGS sequence"/>
</dbReference>
<protein>
    <submittedName>
        <fullName evidence="1">Uncharacterized protein</fullName>
    </submittedName>
</protein>
<organism evidence="1 2">
    <name type="scientific">Chitinophaga dinghuensis</name>
    <dbReference type="NCBI Taxonomy" id="1539050"/>
    <lineage>
        <taxon>Bacteria</taxon>
        <taxon>Pseudomonadati</taxon>
        <taxon>Bacteroidota</taxon>
        <taxon>Chitinophagia</taxon>
        <taxon>Chitinophagales</taxon>
        <taxon>Chitinophagaceae</taxon>
        <taxon>Chitinophaga</taxon>
    </lineage>
</organism>
<name>A0A327WB02_9BACT</name>
<dbReference type="AlphaFoldDB" id="A0A327WB02"/>
<proteinExistence type="predicted"/>
<sequence>MYTESSLNSIQQRFCEGFLYFPFKQLKKSGNHIYKQYKSQSGIRQVLDEQKVTIDFHIFFAQQLREKIARVAVPNGISLMRQVEDLFEGNGRSEQTTAAVFTTFTEILTAYYSELSNYQSVVLLRQQESLKPMTKRNPDCSNAADVFSSEWPRMIKQFINNGNAVVKFLQENLETNNSYHHLPADCTQQEVEDVIVGIQAFNAIQYQLISLLKQWHQRQQQHNRQVYLN</sequence>
<keyword evidence="2" id="KW-1185">Reference proteome</keyword>
<dbReference type="RefSeq" id="WP_111590591.1">
    <property type="nucleotide sequence ID" value="NZ_QLMA01000001.1"/>
</dbReference>
<comment type="caution">
    <text evidence="1">The sequence shown here is derived from an EMBL/GenBank/DDBJ whole genome shotgun (WGS) entry which is preliminary data.</text>
</comment>
<reference evidence="1 2" key="1">
    <citation type="submission" date="2018-06" db="EMBL/GenBank/DDBJ databases">
        <title>Genomic Encyclopedia of Archaeal and Bacterial Type Strains, Phase II (KMG-II): from individual species to whole genera.</title>
        <authorList>
            <person name="Goeker M."/>
        </authorList>
    </citation>
    <scope>NUCLEOTIDE SEQUENCE [LARGE SCALE GENOMIC DNA]</scope>
    <source>
        <strain evidence="1 2">DSM 29821</strain>
    </source>
</reference>
<evidence type="ECO:0000313" key="2">
    <source>
        <dbReference type="Proteomes" id="UP000249819"/>
    </source>
</evidence>
<gene>
    <name evidence="1" type="ORF">CLV59_101692</name>
</gene>
<dbReference type="EMBL" id="QLMA01000001">
    <property type="protein sequence ID" value="RAJ87927.1"/>
    <property type="molecule type" value="Genomic_DNA"/>
</dbReference>
<dbReference type="OrthoDB" id="668105at2"/>
<accession>A0A327WB02</accession>
<evidence type="ECO:0000313" key="1">
    <source>
        <dbReference type="EMBL" id="RAJ87927.1"/>
    </source>
</evidence>